<dbReference type="Proteomes" id="UP000278807">
    <property type="component" value="Unassembled WGS sequence"/>
</dbReference>
<name>A0A3P7SCV1_RODNA</name>
<evidence type="ECO:0000313" key="1">
    <source>
        <dbReference type="EMBL" id="VDO04389.1"/>
    </source>
</evidence>
<protein>
    <submittedName>
        <fullName evidence="1">Uncharacterized protein</fullName>
    </submittedName>
</protein>
<gene>
    <name evidence="1" type="ORF">HNAJ_LOCUS8434</name>
</gene>
<dbReference type="AlphaFoldDB" id="A0A3P7SCV1"/>
<dbReference type="EMBL" id="UZAE01012292">
    <property type="protein sequence ID" value="VDO04389.1"/>
    <property type="molecule type" value="Genomic_DNA"/>
</dbReference>
<sequence>MPENTTNEDLFYLQGKKFEQETNVDTHGSGNDKKIIFAGYMDSSNTHDENRPSNDPAQYSILFEGHRQSNSGEPSRTALEATTTEIPISLATPYQVHSNGDALEIVNRATQFHSDNGKNVTSEFDNEPNLPKIKSELINESTERPPNEQEYQISTTEREFRIEEKLATEIDDPNETGETSSDFTTSKLCYQTRGTYFAVMKFIPFFCIQALDLISTDEIPPAAFFKQREEKNETSKEMLILSPLITDSVLTANSSEAHALKSGDSNFQLNFIY</sequence>
<organism evidence="1 2">
    <name type="scientific">Rodentolepis nana</name>
    <name type="common">Dwarf tapeworm</name>
    <name type="synonym">Hymenolepis nana</name>
    <dbReference type="NCBI Taxonomy" id="102285"/>
    <lineage>
        <taxon>Eukaryota</taxon>
        <taxon>Metazoa</taxon>
        <taxon>Spiralia</taxon>
        <taxon>Lophotrochozoa</taxon>
        <taxon>Platyhelminthes</taxon>
        <taxon>Cestoda</taxon>
        <taxon>Eucestoda</taxon>
        <taxon>Cyclophyllidea</taxon>
        <taxon>Hymenolepididae</taxon>
        <taxon>Rodentolepis</taxon>
    </lineage>
</organism>
<evidence type="ECO:0000313" key="2">
    <source>
        <dbReference type="Proteomes" id="UP000278807"/>
    </source>
</evidence>
<keyword evidence="2" id="KW-1185">Reference proteome</keyword>
<reference evidence="1 2" key="1">
    <citation type="submission" date="2018-11" db="EMBL/GenBank/DDBJ databases">
        <authorList>
            <consortium name="Pathogen Informatics"/>
        </authorList>
    </citation>
    <scope>NUCLEOTIDE SEQUENCE [LARGE SCALE GENOMIC DNA]</scope>
</reference>
<proteinExistence type="predicted"/>
<accession>A0A3P7SCV1</accession>